<organism evidence="2 3">
    <name type="scientific">Saccharobesus litoralis</name>
    <dbReference type="NCBI Taxonomy" id="2172099"/>
    <lineage>
        <taxon>Bacteria</taxon>
        <taxon>Pseudomonadati</taxon>
        <taxon>Pseudomonadota</taxon>
        <taxon>Gammaproteobacteria</taxon>
        <taxon>Alteromonadales</taxon>
        <taxon>Alteromonadaceae</taxon>
        <taxon>Saccharobesus</taxon>
    </lineage>
</organism>
<feature type="transmembrane region" description="Helical" evidence="1">
    <location>
        <begin position="467"/>
        <end position="491"/>
    </location>
</feature>
<dbReference type="KEGG" id="cate:C2869_07295"/>
<dbReference type="InterPro" id="IPR004697">
    <property type="entry name" value="AbgT"/>
</dbReference>
<feature type="transmembrane region" description="Helical" evidence="1">
    <location>
        <begin position="406"/>
        <end position="425"/>
    </location>
</feature>
<dbReference type="EMBL" id="CP026604">
    <property type="protein sequence ID" value="AWB66249.1"/>
    <property type="molecule type" value="Genomic_DNA"/>
</dbReference>
<feature type="transmembrane region" description="Helical" evidence="1">
    <location>
        <begin position="379"/>
        <end position="399"/>
    </location>
</feature>
<proteinExistence type="predicted"/>
<gene>
    <name evidence="2" type="ORF">C2869_07295</name>
</gene>
<keyword evidence="3" id="KW-1185">Reference proteome</keyword>
<dbReference type="Pfam" id="PF03806">
    <property type="entry name" value="ABG_transport"/>
    <property type="match status" value="1"/>
</dbReference>
<evidence type="ECO:0000256" key="1">
    <source>
        <dbReference type="SAM" id="Phobius"/>
    </source>
</evidence>
<dbReference type="PANTHER" id="PTHR30282:SF0">
    <property type="entry name" value="P-AMINOBENZOYL-GLUTAMATE TRANSPORT PROTEIN"/>
    <property type="match status" value="1"/>
</dbReference>
<evidence type="ECO:0000313" key="3">
    <source>
        <dbReference type="Proteomes" id="UP000244441"/>
    </source>
</evidence>
<dbReference type="Proteomes" id="UP000244441">
    <property type="component" value="Chromosome"/>
</dbReference>
<dbReference type="GO" id="GO:1902604">
    <property type="term" value="P:p-aminobenzoyl-glutamate transmembrane transport"/>
    <property type="evidence" value="ECO:0007669"/>
    <property type="project" value="InterPro"/>
</dbReference>
<name>A0A2S0VPX3_9ALTE</name>
<evidence type="ECO:0000313" key="2">
    <source>
        <dbReference type="EMBL" id="AWB66249.1"/>
    </source>
</evidence>
<sequence>MQQSLLVNSLVKLERLANKLPHPVLLFIYLILVVLVFSALGSYLNWQALHPITKQPLVVTNLLSVEGLNLFWSKMVTNFTGFAPVGSVMIALLGLGIAEKSGLIDAVLSRMVLKAKNNALTLMVVLAGILSNVAVDSGYVILIPLAGVLFHTAGRHPVIGIVACFAGVSAGFSANFLIGPFDAIMAGITQNAAQLINPQIEINAGANYWFMAASTLIIAQVITFIVNRLIEPVITQHSYQVPSENINTVSSTQVKSNASLYTLATLALIVSLTLIGLLPENGVLRNPETQGILDSVFMKGIVVYIALVSACLGCVYGYKKGRFNSFSDVVRAMEESFASLSGYLVLMFFAAQFVALFSWSGIGQVLAIQGAELLHALDINRLALLIGFMIMVMLLNLFIGSASAKWALIAPTFVPMFMLLDIDPAKTQAAYRIADSSTNVITPLMPYLAVVLAFVQRYIPNAGLGTLIAWMFPISISIAFIWTILFAVWWLTDLPFGF</sequence>
<dbReference type="PANTHER" id="PTHR30282">
    <property type="entry name" value="P-AMINOBENZOYL GLUTAMATE TRANSPORTER"/>
    <property type="match status" value="1"/>
</dbReference>
<protein>
    <submittedName>
        <fullName evidence="2">Aminobenzoyl-glutamate transporter</fullName>
    </submittedName>
</protein>
<accession>A0A2S0VPX3</accession>
<feature type="transmembrane region" description="Helical" evidence="1">
    <location>
        <begin position="258"/>
        <end position="277"/>
    </location>
</feature>
<dbReference type="RefSeq" id="WP_108602320.1">
    <property type="nucleotide sequence ID" value="NZ_CP026604.1"/>
</dbReference>
<dbReference type="AlphaFoldDB" id="A0A2S0VPX3"/>
<keyword evidence="1" id="KW-1133">Transmembrane helix</keyword>
<reference evidence="2 3" key="1">
    <citation type="submission" date="2018-01" db="EMBL/GenBank/DDBJ databases">
        <title>Genome sequence of a Cantenovulum-like bacteria.</title>
        <authorList>
            <person name="Tan W.R."/>
            <person name="Lau N.-S."/>
            <person name="Go F."/>
            <person name="Amirul A.-A.A."/>
        </authorList>
    </citation>
    <scope>NUCLEOTIDE SEQUENCE [LARGE SCALE GENOMIC DNA]</scope>
    <source>
        <strain evidence="2 3">CCB-QB4</strain>
    </source>
</reference>
<feature type="transmembrane region" description="Helical" evidence="1">
    <location>
        <begin position="79"/>
        <end position="98"/>
    </location>
</feature>
<dbReference type="GO" id="GO:0015558">
    <property type="term" value="F:secondary active p-aminobenzoyl-glutamate transmembrane transporter activity"/>
    <property type="evidence" value="ECO:0007669"/>
    <property type="project" value="InterPro"/>
</dbReference>
<keyword evidence="1" id="KW-0812">Transmembrane</keyword>
<feature type="transmembrane region" description="Helical" evidence="1">
    <location>
        <begin position="437"/>
        <end position="455"/>
    </location>
</feature>
<feature type="transmembrane region" description="Helical" evidence="1">
    <location>
        <begin position="20"/>
        <end position="44"/>
    </location>
</feature>
<dbReference type="OrthoDB" id="3314392at2"/>
<feature type="transmembrane region" description="Helical" evidence="1">
    <location>
        <begin position="119"/>
        <end position="146"/>
    </location>
</feature>
<feature type="transmembrane region" description="Helical" evidence="1">
    <location>
        <begin position="297"/>
        <end position="316"/>
    </location>
</feature>
<feature type="transmembrane region" description="Helical" evidence="1">
    <location>
        <begin position="158"/>
        <end position="178"/>
    </location>
</feature>
<keyword evidence="1" id="KW-0472">Membrane</keyword>
<feature type="transmembrane region" description="Helical" evidence="1">
    <location>
        <begin position="337"/>
        <end position="359"/>
    </location>
</feature>